<reference evidence="1 2" key="1">
    <citation type="journal article" date="2019" name="Emerg. Microbes Infect.">
        <title>Comprehensive subspecies identification of 175 nontuberculous mycobacteria species based on 7547 genomic profiles.</title>
        <authorList>
            <person name="Matsumoto Y."/>
            <person name="Kinjo T."/>
            <person name="Motooka D."/>
            <person name="Nabeya D."/>
            <person name="Jung N."/>
            <person name="Uechi K."/>
            <person name="Horii T."/>
            <person name="Iida T."/>
            <person name="Fujita J."/>
            <person name="Nakamura S."/>
        </authorList>
    </citation>
    <scope>NUCLEOTIDE SEQUENCE [LARGE SCALE GENOMIC DNA]</scope>
    <source>
        <strain evidence="1 2">JCM 14742</strain>
    </source>
</reference>
<dbReference type="SUPFAM" id="SSF47336">
    <property type="entry name" value="ACP-like"/>
    <property type="match status" value="1"/>
</dbReference>
<gene>
    <name evidence="1" type="ORF">MPRM_54640</name>
</gene>
<protein>
    <submittedName>
        <fullName evidence="1">Uncharacterized protein</fullName>
    </submittedName>
</protein>
<dbReference type="Proteomes" id="UP000467105">
    <property type="component" value="Chromosome"/>
</dbReference>
<dbReference type="Gene3D" id="1.10.1200.10">
    <property type="entry name" value="ACP-like"/>
    <property type="match status" value="1"/>
</dbReference>
<dbReference type="RefSeq" id="WP_085269803.1">
    <property type="nucleotide sequence ID" value="NZ_AP022614.1"/>
</dbReference>
<dbReference type="InterPro" id="IPR006162">
    <property type="entry name" value="Ppantetheine_attach_site"/>
</dbReference>
<name>A0A7I7Z4S7_9MYCO</name>
<dbReference type="EMBL" id="AP022614">
    <property type="protein sequence ID" value="BBZ48183.1"/>
    <property type="molecule type" value="Genomic_DNA"/>
</dbReference>
<accession>A0A7I7Z4S7</accession>
<dbReference type="OrthoDB" id="2085352at2"/>
<evidence type="ECO:0000313" key="2">
    <source>
        <dbReference type="Proteomes" id="UP000467105"/>
    </source>
</evidence>
<evidence type="ECO:0000313" key="1">
    <source>
        <dbReference type="EMBL" id="BBZ48183.1"/>
    </source>
</evidence>
<keyword evidence="2" id="KW-1185">Reference proteome</keyword>
<dbReference type="InterPro" id="IPR036736">
    <property type="entry name" value="ACP-like_sf"/>
</dbReference>
<dbReference type="Pfam" id="PF00550">
    <property type="entry name" value="PP-binding"/>
    <property type="match status" value="1"/>
</dbReference>
<dbReference type="PROSITE" id="PS50075">
    <property type="entry name" value="CARRIER"/>
    <property type="match status" value="1"/>
</dbReference>
<dbReference type="InterPro" id="IPR009081">
    <property type="entry name" value="PP-bd_ACP"/>
</dbReference>
<dbReference type="PROSITE" id="PS00012">
    <property type="entry name" value="PHOSPHOPANTETHEINE"/>
    <property type="match status" value="1"/>
</dbReference>
<organism evidence="1 2">
    <name type="scientific">Mycobacterium parmense</name>
    <dbReference type="NCBI Taxonomy" id="185642"/>
    <lineage>
        <taxon>Bacteria</taxon>
        <taxon>Bacillati</taxon>
        <taxon>Actinomycetota</taxon>
        <taxon>Actinomycetes</taxon>
        <taxon>Mycobacteriales</taxon>
        <taxon>Mycobacteriaceae</taxon>
        <taxon>Mycobacterium</taxon>
        <taxon>Mycobacterium simiae complex</taxon>
    </lineage>
</organism>
<sequence length="74" mass="8023">MSADYIVDIFKRVLDTPEVDSSSDFFELGGDSLLATRVLSAIAREYGTELLFEDFVDDPSAEGLFAKVAGATAR</sequence>
<dbReference type="AlphaFoldDB" id="A0A7I7Z4S7"/>
<proteinExistence type="predicted"/>